<dbReference type="AlphaFoldDB" id="A0A9P6USS0"/>
<dbReference type="Proteomes" id="UP000823405">
    <property type="component" value="Unassembled WGS sequence"/>
</dbReference>
<dbReference type="Gene3D" id="3.40.50.1820">
    <property type="entry name" value="alpha/beta hydrolase"/>
    <property type="match status" value="1"/>
</dbReference>
<dbReference type="SUPFAM" id="SSF53474">
    <property type="entry name" value="alpha/beta-Hydrolases"/>
    <property type="match status" value="1"/>
</dbReference>
<dbReference type="OrthoDB" id="3365310at2759"/>
<feature type="compositionally biased region" description="Polar residues" evidence="1">
    <location>
        <begin position="287"/>
        <end position="301"/>
    </location>
</feature>
<feature type="compositionally biased region" description="Low complexity" evidence="1">
    <location>
        <begin position="229"/>
        <end position="261"/>
    </location>
</feature>
<proteinExistence type="predicted"/>
<evidence type="ECO:0000313" key="3">
    <source>
        <dbReference type="Proteomes" id="UP000823405"/>
    </source>
</evidence>
<feature type="region of interest" description="Disordered" evidence="1">
    <location>
        <begin position="143"/>
        <end position="170"/>
    </location>
</feature>
<comment type="caution">
    <text evidence="2">The sequence shown here is derived from an EMBL/GenBank/DDBJ whole genome shotgun (WGS) entry which is preliminary data.</text>
</comment>
<feature type="compositionally biased region" description="Low complexity" evidence="1">
    <location>
        <begin position="158"/>
        <end position="169"/>
    </location>
</feature>
<name>A0A9P6USS0_9FUNG</name>
<organism evidence="2 3">
    <name type="scientific">Linnemannia gamsii</name>
    <dbReference type="NCBI Taxonomy" id="64522"/>
    <lineage>
        <taxon>Eukaryota</taxon>
        <taxon>Fungi</taxon>
        <taxon>Fungi incertae sedis</taxon>
        <taxon>Mucoromycota</taxon>
        <taxon>Mortierellomycotina</taxon>
        <taxon>Mortierellomycetes</taxon>
        <taxon>Mortierellales</taxon>
        <taxon>Mortierellaceae</taxon>
        <taxon>Linnemannia</taxon>
    </lineage>
</organism>
<evidence type="ECO:0000256" key="1">
    <source>
        <dbReference type="SAM" id="MobiDB-lite"/>
    </source>
</evidence>
<evidence type="ECO:0008006" key="4">
    <source>
        <dbReference type="Google" id="ProtNLM"/>
    </source>
</evidence>
<dbReference type="InterPro" id="IPR029058">
    <property type="entry name" value="AB_hydrolase_fold"/>
</dbReference>
<reference evidence="2" key="1">
    <citation type="journal article" date="2020" name="Fungal Divers.">
        <title>Resolving the Mortierellaceae phylogeny through synthesis of multi-gene phylogenetics and phylogenomics.</title>
        <authorList>
            <person name="Vandepol N."/>
            <person name="Liber J."/>
            <person name="Desiro A."/>
            <person name="Na H."/>
            <person name="Kennedy M."/>
            <person name="Barry K."/>
            <person name="Grigoriev I.V."/>
            <person name="Miller A.N."/>
            <person name="O'Donnell K."/>
            <person name="Stajich J.E."/>
            <person name="Bonito G."/>
        </authorList>
    </citation>
    <scope>NUCLEOTIDE SEQUENCE</scope>
    <source>
        <strain evidence="2">NVP60</strain>
    </source>
</reference>
<feature type="non-terminal residue" evidence="2">
    <location>
        <position position="407"/>
    </location>
</feature>
<gene>
    <name evidence="2" type="ORF">BGZ97_004497</name>
</gene>
<accession>A0A9P6USS0</accession>
<sequence>MLRKYLHSTRCFRETWQESLADQGYQSTSIELSMPHQPLDSGDAYIRHFVKTLKTAIETDHSFYPPILIAHGLHALVAQKYVESNPVSALVLVSPFIPDVIQGRFQELSHKLRLKDTVTTAATATASVTKESKEDAVASTLKQVQEDSGSKAEEAAVSSTPTSQESSSQADILSELPDFTFETHADVLAQDGFRERYVLPKKAVYKIDQVAKEHQEKEEAELKRKTQQKTETSSSTTDSDLTQKSPADTAAAAEAVEPVSTKETTESSEVLGQDSVPIWETKEGEQETPQECTSSNIASTETQEDVPVMTVESEASIPSPLEQLPLSIYNTIPPSLFEPTFPILLVTSNGDEIVSTNDVKERHVLAGQVDHIELEDLDCGGHLIMVSDNAEWEQGIQGITAWLDSNG</sequence>
<keyword evidence="3" id="KW-1185">Reference proteome</keyword>
<protein>
    <recommendedName>
        <fullName evidence="4">Alpha/beta-hydrolase</fullName>
    </recommendedName>
</protein>
<dbReference type="EMBL" id="JAAAIN010000213">
    <property type="protein sequence ID" value="KAG0318012.1"/>
    <property type="molecule type" value="Genomic_DNA"/>
</dbReference>
<feature type="region of interest" description="Disordered" evidence="1">
    <location>
        <begin position="216"/>
        <end position="306"/>
    </location>
</feature>
<feature type="compositionally biased region" description="Basic and acidic residues" evidence="1">
    <location>
        <begin position="144"/>
        <end position="154"/>
    </location>
</feature>
<evidence type="ECO:0000313" key="2">
    <source>
        <dbReference type="EMBL" id="KAG0318012.1"/>
    </source>
</evidence>